<dbReference type="GO" id="GO:0004016">
    <property type="term" value="F:adenylate cyclase activity"/>
    <property type="evidence" value="ECO:0007669"/>
    <property type="project" value="TreeGrafter"/>
</dbReference>
<dbReference type="InterPro" id="IPR011990">
    <property type="entry name" value="TPR-like_helical_dom_sf"/>
</dbReference>
<keyword evidence="2" id="KW-0067">ATP-binding</keyword>
<dbReference type="InterPro" id="IPR000792">
    <property type="entry name" value="Tscrpt_reg_LuxR_C"/>
</dbReference>
<dbReference type="GO" id="GO:0006355">
    <property type="term" value="P:regulation of DNA-templated transcription"/>
    <property type="evidence" value="ECO:0007669"/>
    <property type="project" value="InterPro"/>
</dbReference>
<dbReference type="Gene3D" id="1.10.10.10">
    <property type="entry name" value="Winged helix-like DNA-binding domain superfamily/Winged helix DNA-binding domain"/>
    <property type="match status" value="1"/>
</dbReference>
<sequence length="959" mass="100779">MERDRELAGLRAAFDETQAGAPVTVLVAGDAGVGKSALVGEFAATLDDGARILAGECLDFGGSGLPFAPFTSLLRDLVGELGVTGVLRRLPGGVAGETGRLLPVLGPPPAGDTEQAKARLFEQLLSLMQVLAEERPTVLLIEDIHWADRSTRELLLFLVGNQRAIPALLIVLTYRTGLDRAHAARLVPSELARIGWVRRCELAPLSRRGVTAQLRELLGHEPDVDLSDDVFARSEGNPLFVEALMSCRDQRGPVVPQTIRDLLIAPLTLLPAPSQEVVRAASVCAVRIGHELLATVTGLDETELTAALRPAIAANLLVADDEGYRFRNALTREVVQDDLLPVERARLHVRYAEAIERDPALASPGRAGAQLAGHWGAVAGKHPARALSAAWHAAEAAGRSLAYAEQLHLLTEVLRLWRHVPGAEEHVGAGHDAVVDAAADAAAAAGDVTRALALVESLLAGTDAGAEPGRAGRMLMRRGELRHALGRPGGVEDLRAATTLIPETDPAAPAALVALSYRLLTVPREEEGRLVAEAAITAARRFGDVRAEVMATADLAYSRARAGDLDAQLPKLAQAAASARRLADDAALLHVLRREADVLQGEGRYAAAASVARTGLAVCAAAGLVRTAGPVHAANLAESSIAAGDWDEAAETIEHALGHPPIPGLDAYLTVLQGTILLAKGDLAGARTAAAYAREVFADGYPDTQDLLPLARLEIDLELAGRRPAEAAELVAEALSLPEVEASPRYLWPVLVSGAQLPGLRPRLRSLAETVPAIGPVQQAHRLTFAATVEPAQATWDRAAAAWADLGEPYPQARALLGAASVAGEAGAHADAVTRLRAAASLADRLGAVPLRAEIDRLAKALRVSPAEPGEPAPDRHSLTGREIEVLRLLAEGRTNRQIAAELYISAKTVSTHVSNILSKLDVSGRVQAATTAHRLGLLPTGGTRKPGQANQKPMGSPA</sequence>
<evidence type="ECO:0000259" key="4">
    <source>
        <dbReference type="PROSITE" id="PS50043"/>
    </source>
</evidence>
<evidence type="ECO:0000256" key="2">
    <source>
        <dbReference type="ARBA" id="ARBA00022840"/>
    </source>
</evidence>
<feature type="compositionally biased region" description="Polar residues" evidence="3">
    <location>
        <begin position="949"/>
        <end position="959"/>
    </location>
</feature>
<reference evidence="5 6" key="1">
    <citation type="journal article" date="2015" name="Genome Announc.">
        <title>Draft Genome Sequence of Norvancomycin-Producing Strain Amycolatopsis orientalis CPCC200066.</title>
        <authorList>
            <person name="Lei X."/>
            <person name="Yuan F."/>
            <person name="Shi Y."/>
            <person name="Li X."/>
            <person name="Wang L."/>
            <person name="Hong B."/>
        </authorList>
    </citation>
    <scope>NUCLEOTIDE SEQUENCE [LARGE SCALE GENOMIC DNA]</scope>
    <source>
        <strain evidence="5 6">B-37</strain>
    </source>
</reference>
<evidence type="ECO:0000256" key="1">
    <source>
        <dbReference type="ARBA" id="ARBA00022741"/>
    </source>
</evidence>
<dbReference type="SUPFAM" id="SSF52540">
    <property type="entry name" value="P-loop containing nucleoside triphosphate hydrolases"/>
    <property type="match status" value="1"/>
</dbReference>
<dbReference type="SUPFAM" id="SSF46894">
    <property type="entry name" value="C-terminal effector domain of the bipartite response regulators"/>
    <property type="match status" value="1"/>
</dbReference>
<dbReference type="InterPro" id="IPR027417">
    <property type="entry name" value="P-loop_NTPase"/>
</dbReference>
<organism evidence="5 6">
    <name type="scientific">Amycolatopsis orientalis</name>
    <name type="common">Nocardia orientalis</name>
    <dbReference type="NCBI Taxonomy" id="31958"/>
    <lineage>
        <taxon>Bacteria</taxon>
        <taxon>Bacillati</taxon>
        <taxon>Actinomycetota</taxon>
        <taxon>Actinomycetes</taxon>
        <taxon>Pseudonocardiales</taxon>
        <taxon>Pseudonocardiaceae</taxon>
        <taxon>Amycolatopsis</taxon>
    </lineage>
</organism>
<dbReference type="PROSITE" id="PS00622">
    <property type="entry name" value="HTH_LUXR_1"/>
    <property type="match status" value="1"/>
</dbReference>
<keyword evidence="6" id="KW-1185">Reference proteome</keyword>
<feature type="region of interest" description="Disordered" evidence="3">
    <location>
        <begin position="938"/>
        <end position="959"/>
    </location>
</feature>
<protein>
    <recommendedName>
        <fullName evidence="4">HTH luxR-type domain-containing protein</fullName>
    </recommendedName>
</protein>
<dbReference type="KEGG" id="aori:SD37_18175"/>
<dbReference type="eggNOG" id="COG2909">
    <property type="taxonomic scope" value="Bacteria"/>
</dbReference>
<dbReference type="SUPFAM" id="SSF48452">
    <property type="entry name" value="TPR-like"/>
    <property type="match status" value="1"/>
</dbReference>
<dbReference type="CDD" id="cd06170">
    <property type="entry name" value="LuxR_C_like"/>
    <property type="match status" value="1"/>
</dbReference>
<dbReference type="GO" id="GO:0005524">
    <property type="term" value="F:ATP binding"/>
    <property type="evidence" value="ECO:0007669"/>
    <property type="project" value="UniProtKB-KW"/>
</dbReference>
<dbReference type="InterPro" id="IPR016032">
    <property type="entry name" value="Sig_transdc_resp-reg_C-effctor"/>
</dbReference>
<dbReference type="InterPro" id="IPR036388">
    <property type="entry name" value="WH-like_DNA-bd_sf"/>
</dbReference>
<dbReference type="Pfam" id="PF13191">
    <property type="entry name" value="AAA_16"/>
    <property type="match status" value="1"/>
</dbReference>
<name>A0A193BYY9_AMYOR</name>
<dbReference type="PRINTS" id="PR00038">
    <property type="entry name" value="HTHLUXR"/>
</dbReference>
<proteinExistence type="predicted"/>
<gene>
    <name evidence="5" type="ORF">SD37_18175</name>
</gene>
<dbReference type="SMART" id="SM00421">
    <property type="entry name" value="HTH_LUXR"/>
    <property type="match status" value="1"/>
</dbReference>
<dbReference type="PANTHER" id="PTHR16305:SF35">
    <property type="entry name" value="TRANSCRIPTIONAL ACTIVATOR DOMAIN"/>
    <property type="match status" value="1"/>
</dbReference>
<evidence type="ECO:0000313" key="6">
    <source>
        <dbReference type="Proteomes" id="UP000093695"/>
    </source>
</evidence>
<dbReference type="GO" id="GO:0005737">
    <property type="term" value="C:cytoplasm"/>
    <property type="evidence" value="ECO:0007669"/>
    <property type="project" value="TreeGrafter"/>
</dbReference>
<dbReference type="PANTHER" id="PTHR16305">
    <property type="entry name" value="TESTICULAR SOLUBLE ADENYLYL CYCLASE"/>
    <property type="match status" value="1"/>
</dbReference>
<evidence type="ECO:0000313" key="5">
    <source>
        <dbReference type="EMBL" id="ANN17380.1"/>
    </source>
</evidence>
<dbReference type="STRING" id="31958.SD37_18175"/>
<dbReference type="PROSITE" id="PS50043">
    <property type="entry name" value="HTH_LUXR_2"/>
    <property type="match status" value="1"/>
</dbReference>
<keyword evidence="1" id="KW-0547">Nucleotide-binding</keyword>
<dbReference type="AlphaFoldDB" id="A0A193BYY9"/>
<accession>A0A193BYY9</accession>
<dbReference type="InterPro" id="IPR041664">
    <property type="entry name" value="AAA_16"/>
</dbReference>
<evidence type="ECO:0000256" key="3">
    <source>
        <dbReference type="SAM" id="MobiDB-lite"/>
    </source>
</evidence>
<dbReference type="EMBL" id="CP016174">
    <property type="protein sequence ID" value="ANN17380.1"/>
    <property type="molecule type" value="Genomic_DNA"/>
</dbReference>
<dbReference type="Proteomes" id="UP000093695">
    <property type="component" value="Chromosome"/>
</dbReference>
<dbReference type="Pfam" id="PF00196">
    <property type="entry name" value="GerE"/>
    <property type="match status" value="1"/>
</dbReference>
<feature type="domain" description="HTH luxR-type" evidence="4">
    <location>
        <begin position="872"/>
        <end position="937"/>
    </location>
</feature>
<dbReference type="GO" id="GO:0003677">
    <property type="term" value="F:DNA binding"/>
    <property type="evidence" value="ECO:0007669"/>
    <property type="project" value="InterPro"/>
</dbReference>